<dbReference type="CDD" id="cd03506">
    <property type="entry name" value="Delta6-FADS-like"/>
    <property type="match status" value="1"/>
</dbReference>
<evidence type="ECO:0000256" key="1">
    <source>
        <dbReference type="ARBA" id="ARBA00004141"/>
    </source>
</evidence>
<gene>
    <name evidence="13" type="ORF">DM01DRAFT_1318326</name>
</gene>
<feature type="transmembrane region" description="Helical" evidence="11">
    <location>
        <begin position="283"/>
        <end position="305"/>
    </location>
</feature>
<dbReference type="GO" id="GO:0016020">
    <property type="term" value="C:membrane"/>
    <property type="evidence" value="ECO:0007669"/>
    <property type="project" value="UniProtKB-SubCell"/>
</dbReference>
<evidence type="ECO:0000256" key="5">
    <source>
        <dbReference type="ARBA" id="ARBA00022723"/>
    </source>
</evidence>
<keyword evidence="3" id="KW-0349">Heme</keyword>
<feature type="domain" description="Cytochrome b5 heme-binding" evidence="12">
    <location>
        <begin position="1"/>
        <end position="65"/>
    </location>
</feature>
<dbReference type="InterPro" id="IPR005804">
    <property type="entry name" value="FA_desaturase_dom"/>
</dbReference>
<dbReference type="PRINTS" id="PR00363">
    <property type="entry name" value="CYTOCHROMEB5"/>
</dbReference>
<dbReference type="InterPro" id="IPR018506">
    <property type="entry name" value="Cyt_B5_heme-BS"/>
</dbReference>
<dbReference type="Pfam" id="PF00173">
    <property type="entry name" value="Cyt-b5"/>
    <property type="match status" value="1"/>
</dbReference>
<organism evidence="13 14">
    <name type="scientific">Hesseltinella vesiculosa</name>
    <dbReference type="NCBI Taxonomy" id="101127"/>
    <lineage>
        <taxon>Eukaryota</taxon>
        <taxon>Fungi</taxon>
        <taxon>Fungi incertae sedis</taxon>
        <taxon>Mucoromycota</taxon>
        <taxon>Mucoromycotina</taxon>
        <taxon>Mucoromycetes</taxon>
        <taxon>Mucorales</taxon>
        <taxon>Cunninghamellaceae</taxon>
        <taxon>Hesseltinella</taxon>
    </lineage>
</organism>
<keyword evidence="14" id="KW-1185">Reference proteome</keyword>
<dbReference type="STRING" id="101127.A0A1X2GQ23"/>
<dbReference type="AlphaFoldDB" id="A0A1X2GQ23"/>
<feature type="transmembrane region" description="Helical" evidence="11">
    <location>
        <begin position="250"/>
        <end position="271"/>
    </location>
</feature>
<evidence type="ECO:0000256" key="4">
    <source>
        <dbReference type="ARBA" id="ARBA00022692"/>
    </source>
</evidence>
<dbReference type="InterPro" id="IPR036400">
    <property type="entry name" value="Cyt_B5-like_heme/steroid_sf"/>
</dbReference>
<evidence type="ECO:0000256" key="6">
    <source>
        <dbReference type="ARBA" id="ARBA00022989"/>
    </source>
</evidence>
<dbReference type="GO" id="GO:0016717">
    <property type="term" value="F:oxidoreductase activity, acting on paired donors, with oxidation of a pair of donors resulting in the reduction of molecular oxygen to two molecules of water"/>
    <property type="evidence" value="ECO:0007669"/>
    <property type="project" value="TreeGrafter"/>
</dbReference>
<evidence type="ECO:0000256" key="8">
    <source>
        <dbReference type="ARBA" id="ARBA00023004"/>
    </source>
</evidence>
<proteinExistence type="inferred from homology"/>
<feature type="transmembrane region" description="Helical" evidence="11">
    <location>
        <begin position="163"/>
        <end position="184"/>
    </location>
</feature>
<evidence type="ECO:0000256" key="11">
    <source>
        <dbReference type="SAM" id="Phobius"/>
    </source>
</evidence>
<dbReference type="Gene3D" id="3.10.120.10">
    <property type="entry name" value="Cytochrome b5-like heme/steroid binding domain"/>
    <property type="match status" value="1"/>
</dbReference>
<dbReference type="SUPFAM" id="SSF55856">
    <property type="entry name" value="Cytochrome b5-like heme/steroid binding domain"/>
    <property type="match status" value="1"/>
</dbReference>
<keyword evidence="8" id="KW-0408">Iron</keyword>
<dbReference type="InterPro" id="IPR001199">
    <property type="entry name" value="Cyt_B5-like_heme/steroid-bd"/>
</dbReference>
<keyword evidence="7" id="KW-0560">Oxidoreductase</keyword>
<dbReference type="Pfam" id="PF00487">
    <property type="entry name" value="FA_desaturase"/>
    <property type="match status" value="1"/>
</dbReference>
<keyword evidence="6 11" id="KW-1133">Transmembrane helix</keyword>
<protein>
    <submittedName>
        <fullName evidence="13">Delta-6 fatty acid desaturase</fullName>
    </submittedName>
</protein>
<comment type="subcellular location">
    <subcellularLocation>
        <location evidence="1">Membrane</location>
        <topology evidence="1">Multi-pass membrane protein</topology>
    </subcellularLocation>
</comment>
<comment type="caution">
    <text evidence="13">The sequence shown here is derived from an EMBL/GenBank/DDBJ whole genome shotgun (WGS) entry which is preliminary data.</text>
</comment>
<feature type="transmembrane region" description="Helical" evidence="11">
    <location>
        <begin position="103"/>
        <end position="124"/>
    </location>
</feature>
<evidence type="ECO:0000256" key="7">
    <source>
        <dbReference type="ARBA" id="ARBA00023002"/>
    </source>
</evidence>
<keyword evidence="5" id="KW-0479">Metal-binding</keyword>
<sequence length="444" mass="50989">MDSDKPSLIYIQNKIYDVSEFVNEHPGGAKVLLTHVGKDASDVFQAMHPDSAFELLANYYVGDTDTKYIPGGRHQKLEFEHDMRQLRRELEQSGKFIASPWYYLFKFISTLLIGGLSCILLYTFGQISSVAVVMASCLMGLFWQQCGWLAHDFGHHQVFSHRFWNDVVLVFLGDFCQGFALSWWKNKHNTHHASTNVSGDDPDIDTAPVLLWDEYTTAYYYGTLQDEQAIQNKDLTHWLARYILPYQTRYYFFVIGLARASWAIQSLLYIIQVGAVNRSKSLRAYEAACLISHWLLFATMTYFWIGDLTHRLMFFTLSQAVAGYLLSIVFALNHNGMPVISKSVAKDLGFFEIQAITSRNIKLGVVGGWMTGGLNYQIEHHLFPMLPRHHLGTIQPRVEALCKKHHVNYHVTDFYHGTLEVLHTLHLAETVSQRMVKKTWTMPE</sequence>
<evidence type="ECO:0000256" key="10">
    <source>
        <dbReference type="ARBA" id="ARBA00023136"/>
    </source>
</evidence>
<name>A0A1X2GQ23_9FUNG</name>
<dbReference type="PANTHER" id="PTHR19353:SF88">
    <property type="entry name" value="DELTA(5) FATTY ACID DESATURASE FAT-4"/>
    <property type="match status" value="1"/>
</dbReference>
<evidence type="ECO:0000259" key="12">
    <source>
        <dbReference type="PROSITE" id="PS50255"/>
    </source>
</evidence>
<evidence type="ECO:0000256" key="2">
    <source>
        <dbReference type="ARBA" id="ARBA00009295"/>
    </source>
</evidence>
<dbReference type="Proteomes" id="UP000242146">
    <property type="component" value="Unassembled WGS sequence"/>
</dbReference>
<dbReference type="PIRSF" id="PIRSF015921">
    <property type="entry name" value="FA_sphinglp_des"/>
    <property type="match status" value="1"/>
</dbReference>
<feature type="transmembrane region" description="Helical" evidence="11">
    <location>
        <begin position="311"/>
        <end position="332"/>
    </location>
</feature>
<dbReference type="EMBL" id="MCGT01000006">
    <property type="protein sequence ID" value="ORX58846.1"/>
    <property type="molecule type" value="Genomic_DNA"/>
</dbReference>
<keyword evidence="10 11" id="KW-0472">Membrane</keyword>
<keyword evidence="9" id="KW-0443">Lipid metabolism</keyword>
<dbReference type="PROSITE" id="PS50255">
    <property type="entry name" value="CYTOCHROME_B5_2"/>
    <property type="match status" value="1"/>
</dbReference>
<evidence type="ECO:0000313" key="14">
    <source>
        <dbReference type="Proteomes" id="UP000242146"/>
    </source>
</evidence>
<keyword evidence="4 11" id="KW-0812">Transmembrane</keyword>
<evidence type="ECO:0000256" key="9">
    <source>
        <dbReference type="ARBA" id="ARBA00023098"/>
    </source>
</evidence>
<accession>A0A1X2GQ23</accession>
<dbReference type="GO" id="GO:0006629">
    <property type="term" value="P:lipid metabolic process"/>
    <property type="evidence" value="ECO:0007669"/>
    <property type="project" value="UniProtKB-KW"/>
</dbReference>
<dbReference type="SMART" id="SM01117">
    <property type="entry name" value="Cyt-b5"/>
    <property type="match status" value="1"/>
</dbReference>
<evidence type="ECO:0000256" key="3">
    <source>
        <dbReference type="ARBA" id="ARBA00022617"/>
    </source>
</evidence>
<dbReference type="GO" id="GO:0046872">
    <property type="term" value="F:metal ion binding"/>
    <property type="evidence" value="ECO:0007669"/>
    <property type="project" value="UniProtKB-KW"/>
</dbReference>
<dbReference type="PROSITE" id="PS00191">
    <property type="entry name" value="CYTOCHROME_B5_1"/>
    <property type="match status" value="1"/>
</dbReference>
<dbReference type="GO" id="GO:0020037">
    <property type="term" value="F:heme binding"/>
    <property type="evidence" value="ECO:0007669"/>
    <property type="project" value="InterPro"/>
</dbReference>
<dbReference type="PANTHER" id="PTHR19353">
    <property type="entry name" value="FATTY ACID DESATURASE 2"/>
    <property type="match status" value="1"/>
</dbReference>
<comment type="similarity">
    <text evidence="2">Belongs to the fatty acid desaturase type 1 family.</text>
</comment>
<dbReference type="OrthoDB" id="260091at2759"/>
<evidence type="ECO:0000313" key="13">
    <source>
        <dbReference type="EMBL" id="ORX58846.1"/>
    </source>
</evidence>
<reference evidence="13 14" key="1">
    <citation type="submission" date="2016-07" db="EMBL/GenBank/DDBJ databases">
        <title>Pervasive Adenine N6-methylation of Active Genes in Fungi.</title>
        <authorList>
            <consortium name="DOE Joint Genome Institute"/>
            <person name="Mondo S.J."/>
            <person name="Dannebaum R.O."/>
            <person name="Kuo R.C."/>
            <person name="Labutti K."/>
            <person name="Haridas S."/>
            <person name="Kuo A."/>
            <person name="Salamov A."/>
            <person name="Ahrendt S.R."/>
            <person name="Lipzen A."/>
            <person name="Sullivan W."/>
            <person name="Andreopoulos W.B."/>
            <person name="Clum A."/>
            <person name="Lindquist E."/>
            <person name="Daum C."/>
            <person name="Ramamoorthy G.K."/>
            <person name="Gryganskyi A."/>
            <person name="Culley D."/>
            <person name="Magnuson J.K."/>
            <person name="James T.Y."/>
            <person name="O'Malley M.A."/>
            <person name="Stajich J.E."/>
            <person name="Spatafora J.W."/>
            <person name="Visel A."/>
            <person name="Grigoriev I.V."/>
        </authorList>
    </citation>
    <scope>NUCLEOTIDE SEQUENCE [LARGE SCALE GENOMIC DNA]</scope>
    <source>
        <strain evidence="13 14">NRRL 3301</strain>
    </source>
</reference>
<dbReference type="InterPro" id="IPR012171">
    <property type="entry name" value="Fatty_acid_desaturase"/>
</dbReference>